<dbReference type="OrthoDB" id="343578at2759"/>
<dbReference type="EMBL" id="LRBP01000017">
    <property type="protein sequence ID" value="OII73166.1"/>
    <property type="molecule type" value="Genomic_DNA"/>
</dbReference>
<feature type="region of interest" description="Disordered" evidence="1">
    <location>
        <begin position="153"/>
        <end position="174"/>
    </location>
</feature>
<evidence type="ECO:0000313" key="5">
    <source>
        <dbReference type="Proteomes" id="UP000186176"/>
    </source>
</evidence>
<proteinExistence type="predicted"/>
<keyword evidence="3" id="KW-0732">Signal</keyword>
<dbReference type="VEuPathDB" id="CryptoDB:cubi_02398"/>
<feature type="chain" id="PRO_5012453063" evidence="3">
    <location>
        <begin position="22"/>
        <end position="408"/>
    </location>
</feature>
<dbReference type="GeneID" id="39979188"/>
<evidence type="ECO:0000313" key="4">
    <source>
        <dbReference type="EMBL" id="OII73166.1"/>
    </source>
</evidence>
<dbReference type="RefSeq" id="XP_028874530.1">
    <property type="nucleotide sequence ID" value="XM_029019409.1"/>
</dbReference>
<feature type="region of interest" description="Disordered" evidence="1">
    <location>
        <begin position="360"/>
        <end position="381"/>
    </location>
</feature>
<feature type="transmembrane region" description="Helical" evidence="2">
    <location>
        <begin position="324"/>
        <end position="349"/>
    </location>
</feature>
<dbReference type="AlphaFoldDB" id="A0A1J4MG03"/>
<accession>A0A1J4MG03</accession>
<keyword evidence="2" id="KW-0472">Membrane</keyword>
<organism evidence="4 5">
    <name type="scientific">Cryptosporidium ubiquitum</name>
    <dbReference type="NCBI Taxonomy" id="857276"/>
    <lineage>
        <taxon>Eukaryota</taxon>
        <taxon>Sar</taxon>
        <taxon>Alveolata</taxon>
        <taxon>Apicomplexa</taxon>
        <taxon>Conoidasida</taxon>
        <taxon>Coccidia</taxon>
        <taxon>Eucoccidiorida</taxon>
        <taxon>Eimeriorina</taxon>
        <taxon>Cryptosporidiidae</taxon>
        <taxon>Cryptosporidium</taxon>
    </lineage>
</organism>
<evidence type="ECO:0000256" key="1">
    <source>
        <dbReference type="SAM" id="MobiDB-lite"/>
    </source>
</evidence>
<reference evidence="4 5" key="1">
    <citation type="submission" date="2016-10" db="EMBL/GenBank/DDBJ databases">
        <title>Reductive evolution of mitochondrial metabolism and differential evolution of invasion-related proteins in Cryptosporidium.</title>
        <authorList>
            <person name="Liu S."/>
            <person name="Roellig D.M."/>
            <person name="Guo Y."/>
            <person name="Li N."/>
            <person name="Frace M.A."/>
            <person name="Tang K."/>
            <person name="Zhang L."/>
            <person name="Feng Y."/>
            <person name="Xiao L."/>
        </authorList>
    </citation>
    <scope>NUCLEOTIDE SEQUENCE [LARGE SCALE GENOMIC DNA]</scope>
    <source>
        <strain evidence="4">39726</strain>
    </source>
</reference>
<sequence length="408" mass="45417">MLSSRALLLLVFFGLFKNIFCGVNNEVLQFCKKHNITISELKDEADEAGIGVDTLVGMMNAEYPSPIEDSVQENGIPKLAKNGSSDGDSQTGDEDVLGFVPSSSSIYSSDVGKNVTIEEPYAKVDSEAKLSASLDTDTLKLSENTLFLKKPNEGTAEDNKLKGSKSSSYSREKPKKSKIYRVVLVDKNRNLPRGKALRIKNNKEEKDKVGARYFIVNNKGKREEYRVVGHRIKFVGKAKATNPQRSKVIERHIQPIIITRPENPPFYAPMQMPNMPVHPGFVAPPQAPQIPLQAPQQGPRIKDMNDFDDMNRNENYRYSDKNSFIGPMTISIIVIILIIICIIGGFCFCGATGINRNPQNTPLIPPNPQNVPQRPPYNSRAPIIPQNQQVQPPQGRQVFGYAVIPNIR</sequence>
<gene>
    <name evidence="4" type="ORF">cubi_02398</name>
</gene>
<comment type="caution">
    <text evidence="4">The sequence shown here is derived from an EMBL/GenBank/DDBJ whole genome shotgun (WGS) entry which is preliminary data.</text>
</comment>
<feature type="compositionally biased region" description="Pro residues" evidence="1">
    <location>
        <begin position="363"/>
        <end position="375"/>
    </location>
</feature>
<dbReference type="Proteomes" id="UP000186176">
    <property type="component" value="Unassembled WGS sequence"/>
</dbReference>
<name>A0A1J4MG03_9CRYT</name>
<evidence type="ECO:0000256" key="3">
    <source>
        <dbReference type="SAM" id="SignalP"/>
    </source>
</evidence>
<keyword evidence="2" id="KW-0812">Transmembrane</keyword>
<feature type="signal peptide" evidence="3">
    <location>
        <begin position="1"/>
        <end position="21"/>
    </location>
</feature>
<keyword evidence="2" id="KW-1133">Transmembrane helix</keyword>
<feature type="region of interest" description="Disordered" evidence="1">
    <location>
        <begin position="76"/>
        <end position="95"/>
    </location>
</feature>
<evidence type="ECO:0000256" key="2">
    <source>
        <dbReference type="SAM" id="Phobius"/>
    </source>
</evidence>
<keyword evidence="5" id="KW-1185">Reference proteome</keyword>
<protein>
    <submittedName>
        <fullName evidence="4">Uncharacterized protein</fullName>
    </submittedName>
</protein>